<protein>
    <submittedName>
        <fullName evidence="4">Putative type I site-specific restriction-modification system, S subunit</fullName>
    </submittedName>
</protein>
<keyword evidence="3" id="KW-0175">Coiled coil</keyword>
<dbReference type="RefSeq" id="WP_063612318.1">
    <property type="nucleotide sequence ID" value="NZ_CP011310.1"/>
</dbReference>
<dbReference type="GO" id="GO:0009307">
    <property type="term" value="P:DNA restriction-modification system"/>
    <property type="evidence" value="ECO:0007669"/>
    <property type="project" value="UniProtKB-KW"/>
</dbReference>
<dbReference type="Proteomes" id="UP000059113">
    <property type="component" value="Chromosome"/>
</dbReference>
<evidence type="ECO:0000313" key="4">
    <source>
        <dbReference type="EMBL" id="AKQ40856.1"/>
    </source>
</evidence>
<dbReference type="OrthoDB" id="512700at2"/>
<dbReference type="KEGG" id="ery:CP97_00515"/>
<dbReference type="AlphaFoldDB" id="A0A0H4VDB9"/>
<evidence type="ECO:0000256" key="1">
    <source>
        <dbReference type="ARBA" id="ARBA00022747"/>
    </source>
</evidence>
<proteinExistence type="predicted"/>
<dbReference type="InterPro" id="IPR051212">
    <property type="entry name" value="Type-I_RE_S_subunit"/>
</dbReference>
<dbReference type="InterPro" id="IPR044946">
    <property type="entry name" value="Restrct_endonuc_typeI_TRD_sf"/>
</dbReference>
<keyword evidence="1" id="KW-0680">Restriction system</keyword>
<evidence type="ECO:0000256" key="3">
    <source>
        <dbReference type="SAM" id="Coils"/>
    </source>
</evidence>
<dbReference type="PANTHER" id="PTHR43140:SF1">
    <property type="entry name" value="TYPE I RESTRICTION ENZYME ECOKI SPECIFICITY SUBUNIT"/>
    <property type="match status" value="1"/>
</dbReference>
<dbReference type="EMBL" id="CP011310">
    <property type="protein sequence ID" value="AKQ40856.1"/>
    <property type="molecule type" value="Genomic_DNA"/>
</dbReference>
<evidence type="ECO:0000313" key="5">
    <source>
        <dbReference type="Proteomes" id="UP000059113"/>
    </source>
</evidence>
<dbReference type="SUPFAM" id="SSF116734">
    <property type="entry name" value="DNA methylase specificity domain"/>
    <property type="match status" value="2"/>
</dbReference>
<name>A0A0H4VDB9_9SPHN</name>
<dbReference type="GO" id="GO:0003677">
    <property type="term" value="F:DNA binding"/>
    <property type="evidence" value="ECO:0007669"/>
    <property type="project" value="UniProtKB-KW"/>
</dbReference>
<gene>
    <name evidence="4" type="ORF">CP97_00515</name>
</gene>
<dbReference type="PATRIC" id="fig|1648404.4.peg.110"/>
<reference evidence="5" key="2">
    <citation type="submission" date="2015-04" db="EMBL/GenBank/DDBJ databases">
        <title>The complete genome sequence of Erythrobacter sp. s21-N3.</title>
        <authorList>
            <person name="Zhuang L."/>
            <person name="Liu Y."/>
            <person name="Shao Z."/>
        </authorList>
    </citation>
    <scope>NUCLEOTIDE SEQUENCE [LARGE SCALE GENOMIC DNA]</scope>
    <source>
        <strain evidence="5">s21-N3</strain>
    </source>
</reference>
<dbReference type="Gene3D" id="3.90.220.20">
    <property type="entry name" value="DNA methylase specificity domains"/>
    <property type="match status" value="2"/>
</dbReference>
<dbReference type="STRING" id="1648404.CP97_00515"/>
<evidence type="ECO:0000256" key="2">
    <source>
        <dbReference type="ARBA" id="ARBA00023125"/>
    </source>
</evidence>
<dbReference type="PANTHER" id="PTHR43140">
    <property type="entry name" value="TYPE-1 RESTRICTION ENZYME ECOKI SPECIFICITY PROTEIN"/>
    <property type="match status" value="1"/>
</dbReference>
<organism evidence="4 5">
    <name type="scientific">Aurantiacibacter atlanticus</name>
    <dbReference type="NCBI Taxonomy" id="1648404"/>
    <lineage>
        <taxon>Bacteria</taxon>
        <taxon>Pseudomonadati</taxon>
        <taxon>Pseudomonadota</taxon>
        <taxon>Alphaproteobacteria</taxon>
        <taxon>Sphingomonadales</taxon>
        <taxon>Erythrobacteraceae</taxon>
        <taxon>Aurantiacibacter</taxon>
    </lineage>
</organism>
<feature type="coiled-coil region" evidence="3">
    <location>
        <begin position="380"/>
        <end position="414"/>
    </location>
</feature>
<reference evidence="4 5" key="1">
    <citation type="journal article" date="2015" name="Int. J. Syst. Evol. Microbiol.">
        <title>Erythrobacter atlanticus sp. nov., a bacterium from ocean sediment able to degrade polycyclic aromatic hydrocarbons.</title>
        <authorList>
            <person name="Zhuang L."/>
            <person name="Liu Y."/>
            <person name="Wang L."/>
            <person name="Wang W."/>
            <person name="Shao Z."/>
        </authorList>
    </citation>
    <scope>NUCLEOTIDE SEQUENCE [LARGE SCALE GENOMIC DNA]</scope>
    <source>
        <strain evidence="5">s21-N3</strain>
    </source>
</reference>
<dbReference type="REBASE" id="115913">
    <property type="entry name" value="S.EspN3ORF520P"/>
</dbReference>
<keyword evidence="2" id="KW-0238">DNA-binding</keyword>
<keyword evidence="5" id="KW-1185">Reference proteome</keyword>
<accession>A0A0H4VDB9</accession>
<sequence length="426" mass="48543">MSPFAPPTERKRTGLSWAPEIPSGWKIKRGKFLFDLQKRSVQPDDDIVTAFRDGHVTLRKNRRTDGFTNALKEAGYQRVEKGDLVIHAMDAFAGAVGVSDSNGKCTPVYSCCTPKDGVSAEFYARMIRAMALSGFIESLAKGIRERSTDFRWREFAEQPLPMPPFDQQLKINAFLDQETQQIDGLIDKKTRFISALNDKEKAMIAHFVRRGIDATAPTKDSGVEWRGVVPAHWQRARMKNHFKQVKRQGFDDLNVLSVYREFGVIEKASRSDNINKTPDDLSKYQLVEPNDLAINKMKAWQGSMGISPFLGITSPDYVVMKPVGEHNPRYMHHYLRARPMPWVYRLISNGIRTDQWRMEPEKFLELPIFLPSMDEQEAIANRIDCELDRIRDLIEKTERSIALLKEKRAALITAAVTGKIDVRAAA</sequence>